<dbReference type="GO" id="GO:0043565">
    <property type="term" value="F:sequence-specific DNA binding"/>
    <property type="evidence" value="ECO:0007669"/>
    <property type="project" value="TreeGrafter"/>
</dbReference>
<evidence type="ECO:0000256" key="2">
    <source>
        <dbReference type="ARBA" id="ARBA00023015"/>
    </source>
</evidence>
<reference evidence="6 7" key="1">
    <citation type="submission" date="2018-09" db="EMBL/GenBank/DDBJ databases">
        <authorList>
            <person name="Zhu H."/>
        </authorList>
    </citation>
    <scope>NUCLEOTIDE SEQUENCE [LARGE SCALE GENOMIC DNA]</scope>
    <source>
        <strain evidence="6 7">K1W22B-8</strain>
    </source>
</reference>
<dbReference type="Gene3D" id="3.40.190.290">
    <property type="match status" value="1"/>
</dbReference>
<dbReference type="PANTHER" id="PTHR30537:SF5">
    <property type="entry name" value="HTH-TYPE TRANSCRIPTIONAL ACTIVATOR TTDR-RELATED"/>
    <property type="match status" value="1"/>
</dbReference>
<feature type="domain" description="HTH lysR-type" evidence="5">
    <location>
        <begin position="1"/>
        <end position="59"/>
    </location>
</feature>
<dbReference type="AlphaFoldDB" id="A0A418VTZ5"/>
<comment type="similarity">
    <text evidence="1">Belongs to the LysR transcriptional regulatory family.</text>
</comment>
<dbReference type="InterPro" id="IPR005119">
    <property type="entry name" value="LysR_subst-bd"/>
</dbReference>
<dbReference type="InterPro" id="IPR058163">
    <property type="entry name" value="LysR-type_TF_proteobact-type"/>
</dbReference>
<comment type="caution">
    <text evidence="6">The sequence shown here is derived from an EMBL/GenBank/DDBJ whole genome shotgun (WGS) entry which is preliminary data.</text>
</comment>
<evidence type="ECO:0000256" key="3">
    <source>
        <dbReference type="ARBA" id="ARBA00023125"/>
    </source>
</evidence>
<sequence>MDRLGAMAVFRRVVELGAFAAAARDLNLSNAAVSKHVAALEGHLGAQLLNRTTRRLSLTEAGQAAYDRAVRLLDDMADLEQAVGQMEARPRGRLRLNAPMSFGLMVLGQTLPIFLDRYPDITIDLVMNDRVVDLVEEGFDVGIRIRSELGDTSLIGRRIGGVRPLVVAAPQYLQRRGTPHSPDDLLDHDCFHYSLNSTGDEWPFTNDKGEERRVRIRGRMAANNGDVLRNAAVAGHGIWRTPDFLAQADIDAGRLVVLDLDGFRSADHSIFVLYPPGRHLSPKVRVFVDFLVEVIGAQCRAHGMP</sequence>
<dbReference type="Gene3D" id="1.10.10.10">
    <property type="entry name" value="Winged helix-like DNA-binding domain superfamily/Winged helix DNA-binding domain"/>
    <property type="match status" value="1"/>
</dbReference>
<evidence type="ECO:0000313" key="7">
    <source>
        <dbReference type="Proteomes" id="UP000284605"/>
    </source>
</evidence>
<dbReference type="PROSITE" id="PS50931">
    <property type="entry name" value="HTH_LYSR"/>
    <property type="match status" value="1"/>
</dbReference>
<dbReference type="FunFam" id="3.40.190.290:FF:000001">
    <property type="entry name" value="Transcriptional regulator, LysR family"/>
    <property type="match status" value="1"/>
</dbReference>
<dbReference type="EMBL" id="QYUK01000016">
    <property type="protein sequence ID" value="RJF80617.1"/>
    <property type="molecule type" value="Genomic_DNA"/>
</dbReference>
<keyword evidence="3" id="KW-0238">DNA-binding</keyword>
<evidence type="ECO:0000259" key="5">
    <source>
        <dbReference type="PROSITE" id="PS50931"/>
    </source>
</evidence>
<protein>
    <submittedName>
        <fullName evidence="6">LysR family transcriptional regulator</fullName>
    </submittedName>
</protein>
<dbReference type="CDD" id="cd08422">
    <property type="entry name" value="PBP2_CrgA_like"/>
    <property type="match status" value="1"/>
</dbReference>
<dbReference type="GO" id="GO:0003700">
    <property type="term" value="F:DNA-binding transcription factor activity"/>
    <property type="evidence" value="ECO:0007669"/>
    <property type="project" value="InterPro"/>
</dbReference>
<dbReference type="GO" id="GO:0006351">
    <property type="term" value="P:DNA-templated transcription"/>
    <property type="evidence" value="ECO:0007669"/>
    <property type="project" value="TreeGrafter"/>
</dbReference>
<evidence type="ECO:0000256" key="1">
    <source>
        <dbReference type="ARBA" id="ARBA00009437"/>
    </source>
</evidence>
<dbReference type="InterPro" id="IPR036388">
    <property type="entry name" value="WH-like_DNA-bd_sf"/>
</dbReference>
<dbReference type="Pfam" id="PF03466">
    <property type="entry name" value="LysR_substrate"/>
    <property type="match status" value="1"/>
</dbReference>
<dbReference type="SUPFAM" id="SSF46785">
    <property type="entry name" value="Winged helix' DNA-binding domain"/>
    <property type="match status" value="1"/>
</dbReference>
<evidence type="ECO:0000313" key="6">
    <source>
        <dbReference type="EMBL" id="RJF80617.1"/>
    </source>
</evidence>
<dbReference type="SUPFAM" id="SSF53850">
    <property type="entry name" value="Periplasmic binding protein-like II"/>
    <property type="match status" value="1"/>
</dbReference>
<dbReference type="Proteomes" id="UP000284605">
    <property type="component" value="Unassembled WGS sequence"/>
</dbReference>
<dbReference type="PANTHER" id="PTHR30537">
    <property type="entry name" value="HTH-TYPE TRANSCRIPTIONAL REGULATOR"/>
    <property type="match status" value="1"/>
</dbReference>
<dbReference type="OrthoDB" id="9812435at2"/>
<organism evidence="6 7">
    <name type="scientific">Oleomonas cavernae</name>
    <dbReference type="NCBI Taxonomy" id="2320859"/>
    <lineage>
        <taxon>Bacteria</taxon>
        <taxon>Pseudomonadati</taxon>
        <taxon>Pseudomonadota</taxon>
        <taxon>Alphaproteobacteria</taxon>
        <taxon>Acetobacterales</taxon>
        <taxon>Acetobacteraceae</taxon>
        <taxon>Oleomonas</taxon>
    </lineage>
</organism>
<dbReference type="PRINTS" id="PR00039">
    <property type="entry name" value="HTHLYSR"/>
</dbReference>
<keyword evidence="4" id="KW-0804">Transcription</keyword>
<keyword evidence="7" id="KW-1185">Reference proteome</keyword>
<evidence type="ECO:0000256" key="4">
    <source>
        <dbReference type="ARBA" id="ARBA00023163"/>
    </source>
</evidence>
<dbReference type="InterPro" id="IPR000847">
    <property type="entry name" value="LysR_HTH_N"/>
</dbReference>
<name>A0A418VTZ5_9PROT</name>
<dbReference type="FunFam" id="1.10.10.10:FF:000001">
    <property type="entry name" value="LysR family transcriptional regulator"/>
    <property type="match status" value="1"/>
</dbReference>
<proteinExistence type="inferred from homology"/>
<keyword evidence="2" id="KW-0805">Transcription regulation</keyword>
<gene>
    <name evidence="6" type="ORF">D3874_26255</name>
</gene>
<dbReference type="InterPro" id="IPR036390">
    <property type="entry name" value="WH_DNA-bd_sf"/>
</dbReference>
<dbReference type="Pfam" id="PF00126">
    <property type="entry name" value="HTH_1"/>
    <property type="match status" value="1"/>
</dbReference>
<accession>A0A418VTZ5</accession>